<sequence length="172" mass="19512">MAIPSALVLLHILSTSSKRYPRVGKTEGDNLRMLSDSEKPTTLIGKLDTIAENYPEIHYKSANGRVKRIAEILPICEKLMKENKKNTDFENNLVEIYAMVTISLQERDIDAKSDVVDIALEALSKIFQSAINSDARHRETTAIVFDRLRNENPQYVRPDQIVQKYESNAYSG</sequence>
<evidence type="ECO:0000313" key="3">
    <source>
        <dbReference type="Proteomes" id="UP000005240"/>
    </source>
</evidence>
<proteinExistence type="predicted"/>
<dbReference type="AlphaFoldDB" id="A0A180GK29"/>
<dbReference type="EMBL" id="ADAS02000054">
    <property type="protein sequence ID" value="OAV93146.1"/>
    <property type="molecule type" value="Genomic_DNA"/>
</dbReference>
<organism evidence="1">
    <name type="scientific">Puccinia triticina (isolate 1-1 / race 1 (BBBD))</name>
    <name type="common">Brown leaf rust fungus</name>
    <dbReference type="NCBI Taxonomy" id="630390"/>
    <lineage>
        <taxon>Eukaryota</taxon>
        <taxon>Fungi</taxon>
        <taxon>Dikarya</taxon>
        <taxon>Basidiomycota</taxon>
        <taxon>Pucciniomycotina</taxon>
        <taxon>Pucciniomycetes</taxon>
        <taxon>Pucciniales</taxon>
        <taxon>Pucciniaceae</taxon>
        <taxon>Puccinia</taxon>
    </lineage>
</organism>
<reference evidence="1" key="2">
    <citation type="submission" date="2016-05" db="EMBL/GenBank/DDBJ databases">
        <title>Comparative analysis highlights variable genome content of wheat rusts and divergence of the mating loci.</title>
        <authorList>
            <person name="Cuomo C.A."/>
            <person name="Bakkeren G."/>
            <person name="Szabo L."/>
            <person name="Khalil H."/>
            <person name="Joly D."/>
            <person name="Goldberg J."/>
            <person name="Young S."/>
            <person name="Zeng Q."/>
            <person name="Fellers J."/>
        </authorList>
    </citation>
    <scope>NUCLEOTIDE SEQUENCE [LARGE SCALE GENOMIC DNA]</scope>
    <source>
        <strain evidence="1">1-1 BBBD Race 1</strain>
    </source>
</reference>
<dbReference type="VEuPathDB" id="FungiDB:PTTG_27413"/>
<gene>
    <name evidence="1" type="ORF">PTTG_27413</name>
</gene>
<evidence type="ECO:0000313" key="2">
    <source>
        <dbReference type="EnsemblFungi" id="PTTG_27413-t43_1-p1"/>
    </source>
</evidence>
<dbReference type="EnsemblFungi" id="PTTG_27413-t43_1">
    <property type="protein sequence ID" value="PTTG_27413-t43_1-p1"/>
    <property type="gene ID" value="PTTG_27413"/>
</dbReference>
<reference evidence="1" key="1">
    <citation type="submission" date="2009-11" db="EMBL/GenBank/DDBJ databases">
        <authorList>
            <consortium name="The Broad Institute Genome Sequencing Platform"/>
            <person name="Ward D."/>
            <person name="Feldgarden M."/>
            <person name="Earl A."/>
            <person name="Young S.K."/>
            <person name="Zeng Q."/>
            <person name="Koehrsen M."/>
            <person name="Alvarado L."/>
            <person name="Berlin A."/>
            <person name="Bochicchio J."/>
            <person name="Borenstein D."/>
            <person name="Chapman S.B."/>
            <person name="Chen Z."/>
            <person name="Engels R."/>
            <person name="Freedman E."/>
            <person name="Gellesch M."/>
            <person name="Goldberg J."/>
            <person name="Griggs A."/>
            <person name="Gujja S."/>
            <person name="Heilman E."/>
            <person name="Heiman D."/>
            <person name="Hepburn T."/>
            <person name="Howarth C."/>
            <person name="Jen D."/>
            <person name="Larson L."/>
            <person name="Lewis B."/>
            <person name="Mehta T."/>
            <person name="Park D."/>
            <person name="Pearson M."/>
            <person name="Roberts A."/>
            <person name="Saif S."/>
            <person name="Shea T."/>
            <person name="Shenoy N."/>
            <person name="Sisk P."/>
            <person name="Stolte C."/>
            <person name="Sykes S."/>
            <person name="Thomson T."/>
            <person name="Walk T."/>
            <person name="White J."/>
            <person name="Yandava C."/>
            <person name="Izard J."/>
            <person name="Baranova O.V."/>
            <person name="Blanton J.M."/>
            <person name="Tanner A.C."/>
            <person name="Dewhirst F.E."/>
            <person name="Haas B."/>
            <person name="Nusbaum C."/>
            <person name="Birren B."/>
        </authorList>
    </citation>
    <scope>NUCLEOTIDE SEQUENCE [LARGE SCALE GENOMIC DNA]</scope>
    <source>
        <strain evidence="1">1-1 BBBD Race 1</strain>
    </source>
</reference>
<name>A0A180GK29_PUCT1</name>
<dbReference type="Proteomes" id="UP000005240">
    <property type="component" value="Unassembled WGS sequence"/>
</dbReference>
<reference evidence="2 3" key="3">
    <citation type="journal article" date="2017" name="G3 (Bethesda)">
        <title>Comparative analysis highlights variable genome content of wheat rusts and divergence of the mating loci.</title>
        <authorList>
            <person name="Cuomo C.A."/>
            <person name="Bakkeren G."/>
            <person name="Khalil H.B."/>
            <person name="Panwar V."/>
            <person name="Joly D."/>
            <person name="Linning R."/>
            <person name="Sakthikumar S."/>
            <person name="Song X."/>
            <person name="Adiconis X."/>
            <person name="Fan L."/>
            <person name="Goldberg J.M."/>
            <person name="Levin J.Z."/>
            <person name="Young S."/>
            <person name="Zeng Q."/>
            <person name="Anikster Y."/>
            <person name="Bruce M."/>
            <person name="Wang M."/>
            <person name="Yin C."/>
            <person name="McCallum B."/>
            <person name="Szabo L.J."/>
            <person name="Hulbert S."/>
            <person name="Chen X."/>
            <person name="Fellers J.P."/>
        </authorList>
    </citation>
    <scope>NUCLEOTIDE SEQUENCE</scope>
    <source>
        <strain evidence="3">Isolate 1-1 / race 1 (BBBD)</strain>
        <strain evidence="2">isolate 1-1 / race 1 (BBBD)</strain>
    </source>
</reference>
<keyword evidence="3" id="KW-1185">Reference proteome</keyword>
<reference evidence="2" key="4">
    <citation type="submission" date="2025-05" db="UniProtKB">
        <authorList>
            <consortium name="EnsemblFungi"/>
        </authorList>
    </citation>
    <scope>IDENTIFICATION</scope>
    <source>
        <strain evidence="2">isolate 1-1 / race 1 (BBBD)</strain>
    </source>
</reference>
<evidence type="ECO:0000313" key="1">
    <source>
        <dbReference type="EMBL" id="OAV93146.1"/>
    </source>
</evidence>
<protein>
    <submittedName>
        <fullName evidence="1 2">Uncharacterized protein</fullName>
    </submittedName>
</protein>
<accession>A0A180GK29</accession>